<dbReference type="EMBL" id="KK107347">
    <property type="protein sequence ID" value="EZA52280.1"/>
    <property type="molecule type" value="Genomic_DNA"/>
</dbReference>
<dbReference type="Proteomes" id="UP000053097">
    <property type="component" value="Unassembled WGS sequence"/>
</dbReference>
<sequence>MWWEILPAAFITSLVTFVPQYATWYLNILVFGNPMRRDMSKEWDRNMFTRDSRIDGAPWKNRGLANIPDDDE</sequence>
<dbReference type="Pfam" id="PF15879">
    <property type="entry name" value="MWFE"/>
    <property type="match status" value="1"/>
</dbReference>
<evidence type="ECO:0000313" key="2">
    <source>
        <dbReference type="EMBL" id="EZA52280.1"/>
    </source>
</evidence>
<protein>
    <submittedName>
        <fullName evidence="2">Uncharacterized protein</fullName>
    </submittedName>
</protein>
<evidence type="ECO:0000256" key="1">
    <source>
        <dbReference type="SAM" id="Phobius"/>
    </source>
</evidence>
<keyword evidence="1" id="KW-1133">Transmembrane helix</keyword>
<keyword evidence="1" id="KW-0812">Transmembrane</keyword>
<keyword evidence="3" id="KW-1185">Reference proteome</keyword>
<dbReference type="AlphaFoldDB" id="A0A026W894"/>
<dbReference type="OMA" id="NTDERWE"/>
<accession>A0A026W894</accession>
<evidence type="ECO:0000313" key="3">
    <source>
        <dbReference type="Proteomes" id="UP000053097"/>
    </source>
</evidence>
<gene>
    <name evidence="2" type="ORF">X777_08950</name>
</gene>
<name>A0A026W894_OOCBI</name>
<keyword evidence="1" id="KW-0472">Membrane</keyword>
<dbReference type="InterPro" id="IPR017384">
    <property type="entry name" value="NADH_Ub_cplx-1_asu_su-1"/>
</dbReference>
<feature type="transmembrane region" description="Helical" evidence="1">
    <location>
        <begin position="6"/>
        <end position="31"/>
    </location>
</feature>
<dbReference type="OrthoDB" id="1920692at2759"/>
<dbReference type="STRING" id="2015173.A0A026W894"/>
<proteinExistence type="predicted"/>
<organism evidence="2 3">
    <name type="scientific">Ooceraea biroi</name>
    <name type="common">Clonal raider ant</name>
    <name type="synonym">Cerapachys biroi</name>
    <dbReference type="NCBI Taxonomy" id="2015173"/>
    <lineage>
        <taxon>Eukaryota</taxon>
        <taxon>Metazoa</taxon>
        <taxon>Ecdysozoa</taxon>
        <taxon>Arthropoda</taxon>
        <taxon>Hexapoda</taxon>
        <taxon>Insecta</taxon>
        <taxon>Pterygota</taxon>
        <taxon>Neoptera</taxon>
        <taxon>Endopterygota</taxon>
        <taxon>Hymenoptera</taxon>
        <taxon>Apocrita</taxon>
        <taxon>Aculeata</taxon>
        <taxon>Formicoidea</taxon>
        <taxon>Formicidae</taxon>
        <taxon>Dorylinae</taxon>
        <taxon>Ooceraea</taxon>
    </lineage>
</organism>
<reference evidence="2 3" key="1">
    <citation type="journal article" date="2014" name="Curr. Biol.">
        <title>The genome of the clonal raider ant Cerapachys biroi.</title>
        <authorList>
            <person name="Oxley P.R."/>
            <person name="Ji L."/>
            <person name="Fetter-Pruneda I."/>
            <person name="McKenzie S.K."/>
            <person name="Li C."/>
            <person name="Hu H."/>
            <person name="Zhang G."/>
            <person name="Kronauer D.J."/>
        </authorList>
    </citation>
    <scope>NUCLEOTIDE SEQUENCE [LARGE SCALE GENOMIC DNA]</scope>
</reference>